<keyword evidence="3" id="KW-1185">Reference proteome</keyword>
<keyword evidence="1" id="KW-0812">Transmembrane</keyword>
<sequence>MSLVKTQKAAPNSFSVFEPSVKIIIISFRIIFASPSSNEIWFVGDVLNEEDSSLLPSSSYFAVAYLLCSREDVFLGYKLMYIWLRAVIAFVRVKCRVLFVTLLLSGAISFRLCRVGMGFEWKRVSSSFCMFD</sequence>
<evidence type="ECO:0000313" key="3">
    <source>
        <dbReference type="Proteomes" id="UP000499080"/>
    </source>
</evidence>
<keyword evidence="1" id="KW-1133">Transmembrane helix</keyword>
<name>A0A4Y2G7J4_ARAVE</name>
<organism evidence="2 3">
    <name type="scientific">Araneus ventricosus</name>
    <name type="common">Orbweaver spider</name>
    <name type="synonym">Epeira ventricosa</name>
    <dbReference type="NCBI Taxonomy" id="182803"/>
    <lineage>
        <taxon>Eukaryota</taxon>
        <taxon>Metazoa</taxon>
        <taxon>Ecdysozoa</taxon>
        <taxon>Arthropoda</taxon>
        <taxon>Chelicerata</taxon>
        <taxon>Arachnida</taxon>
        <taxon>Araneae</taxon>
        <taxon>Araneomorphae</taxon>
        <taxon>Entelegynae</taxon>
        <taxon>Araneoidea</taxon>
        <taxon>Araneidae</taxon>
        <taxon>Araneus</taxon>
    </lineage>
</organism>
<reference evidence="2 3" key="1">
    <citation type="journal article" date="2019" name="Sci. Rep.">
        <title>Orb-weaving spider Araneus ventricosus genome elucidates the spidroin gene catalogue.</title>
        <authorList>
            <person name="Kono N."/>
            <person name="Nakamura H."/>
            <person name="Ohtoshi R."/>
            <person name="Moran D.A.P."/>
            <person name="Shinohara A."/>
            <person name="Yoshida Y."/>
            <person name="Fujiwara M."/>
            <person name="Mori M."/>
            <person name="Tomita M."/>
            <person name="Arakawa K."/>
        </authorList>
    </citation>
    <scope>NUCLEOTIDE SEQUENCE [LARGE SCALE GENOMIC DNA]</scope>
</reference>
<dbReference type="EMBL" id="BGPR01001219">
    <property type="protein sequence ID" value="GBM48568.1"/>
    <property type="molecule type" value="Genomic_DNA"/>
</dbReference>
<feature type="transmembrane region" description="Helical" evidence="1">
    <location>
        <begin position="97"/>
        <end position="113"/>
    </location>
</feature>
<comment type="caution">
    <text evidence="2">The sequence shown here is derived from an EMBL/GenBank/DDBJ whole genome shotgun (WGS) entry which is preliminary data.</text>
</comment>
<gene>
    <name evidence="2" type="ORF">AVEN_184586_1</name>
</gene>
<accession>A0A4Y2G7J4</accession>
<keyword evidence="1" id="KW-0472">Membrane</keyword>
<evidence type="ECO:0000256" key="1">
    <source>
        <dbReference type="SAM" id="Phobius"/>
    </source>
</evidence>
<dbReference type="AlphaFoldDB" id="A0A4Y2G7J4"/>
<proteinExistence type="predicted"/>
<evidence type="ECO:0000313" key="2">
    <source>
        <dbReference type="EMBL" id="GBM48568.1"/>
    </source>
</evidence>
<dbReference type="Proteomes" id="UP000499080">
    <property type="component" value="Unassembled WGS sequence"/>
</dbReference>
<protein>
    <submittedName>
        <fullName evidence="2">Uncharacterized protein</fullName>
    </submittedName>
</protein>